<dbReference type="RefSeq" id="WP_082381990.1">
    <property type="nucleotide sequence ID" value="NZ_LGKN01000004.1"/>
</dbReference>
<name>A0A0P6Y9Z6_9CHLR</name>
<feature type="transmembrane region" description="Helical" evidence="6">
    <location>
        <begin position="265"/>
        <end position="289"/>
    </location>
</feature>
<feature type="transmembrane region" description="Helical" evidence="6">
    <location>
        <begin position="364"/>
        <end position="387"/>
    </location>
</feature>
<feature type="domain" description="ABC3 transporter permease C-terminal" evidence="7">
    <location>
        <begin position="268"/>
        <end position="392"/>
    </location>
</feature>
<keyword evidence="2" id="KW-1003">Cell membrane</keyword>
<keyword evidence="4 6" id="KW-1133">Transmembrane helix</keyword>
<evidence type="ECO:0000256" key="2">
    <source>
        <dbReference type="ARBA" id="ARBA00022475"/>
    </source>
</evidence>
<evidence type="ECO:0000313" key="10">
    <source>
        <dbReference type="Proteomes" id="UP000050502"/>
    </source>
</evidence>
<dbReference type="PATRIC" id="fig|872965.6.peg.1476"/>
<feature type="transmembrane region" description="Helical" evidence="6">
    <location>
        <begin position="433"/>
        <end position="460"/>
    </location>
</feature>
<proteinExistence type="predicted"/>
<dbReference type="GO" id="GO:0005886">
    <property type="term" value="C:plasma membrane"/>
    <property type="evidence" value="ECO:0007669"/>
    <property type="project" value="UniProtKB-SubCell"/>
</dbReference>
<accession>A0A0P6Y9Z6</accession>
<comment type="subcellular location">
    <subcellularLocation>
        <location evidence="1">Cell membrane</location>
        <topology evidence="1">Multi-pass membrane protein</topology>
    </subcellularLocation>
</comment>
<dbReference type="InterPro" id="IPR050250">
    <property type="entry name" value="Macrolide_Exporter_MacB"/>
</dbReference>
<dbReference type="InterPro" id="IPR003838">
    <property type="entry name" value="ABC3_permease_C"/>
</dbReference>
<protein>
    <recommendedName>
        <fullName evidence="11">ABC transport system permease protein</fullName>
    </recommendedName>
</protein>
<dbReference type="InterPro" id="IPR025857">
    <property type="entry name" value="MacB_PCD"/>
</dbReference>
<evidence type="ECO:0000256" key="4">
    <source>
        <dbReference type="ARBA" id="ARBA00022989"/>
    </source>
</evidence>
<dbReference type="Pfam" id="PF12704">
    <property type="entry name" value="MacB_PCD"/>
    <property type="match status" value="2"/>
</dbReference>
<evidence type="ECO:0000259" key="7">
    <source>
        <dbReference type="Pfam" id="PF02687"/>
    </source>
</evidence>
<evidence type="ECO:0000256" key="1">
    <source>
        <dbReference type="ARBA" id="ARBA00004651"/>
    </source>
</evidence>
<feature type="domain" description="MacB-like periplasmic core" evidence="8">
    <location>
        <begin position="489"/>
        <end position="696"/>
    </location>
</feature>
<evidence type="ECO:0000259" key="8">
    <source>
        <dbReference type="Pfam" id="PF12704"/>
    </source>
</evidence>
<reference evidence="9 10" key="1">
    <citation type="submission" date="2015-07" db="EMBL/GenBank/DDBJ databases">
        <title>Whole genome sequence of Ardenticatena maritima DSM 23922.</title>
        <authorList>
            <person name="Hemp J."/>
            <person name="Ward L.M."/>
            <person name="Pace L.A."/>
            <person name="Fischer W.W."/>
        </authorList>
    </citation>
    <scope>NUCLEOTIDE SEQUENCE [LARGE SCALE GENOMIC DNA]</scope>
    <source>
        <strain evidence="9 10">110S</strain>
    </source>
</reference>
<dbReference type="Pfam" id="PF02687">
    <property type="entry name" value="FtsX"/>
    <property type="match status" value="2"/>
</dbReference>
<comment type="caution">
    <text evidence="9">The sequence shown here is derived from an EMBL/GenBank/DDBJ whole genome shotgun (WGS) entry which is preliminary data.</text>
</comment>
<evidence type="ECO:0000313" key="9">
    <source>
        <dbReference type="EMBL" id="KPL88547.1"/>
    </source>
</evidence>
<evidence type="ECO:0000256" key="3">
    <source>
        <dbReference type="ARBA" id="ARBA00022692"/>
    </source>
</evidence>
<feature type="transmembrane region" description="Helical" evidence="6">
    <location>
        <begin position="408"/>
        <end position="427"/>
    </location>
</feature>
<dbReference type="EMBL" id="LGKN01000004">
    <property type="protein sequence ID" value="KPL88547.1"/>
    <property type="molecule type" value="Genomic_DNA"/>
</dbReference>
<dbReference type="PANTHER" id="PTHR30572:SF17">
    <property type="entry name" value="ABC3 TRANSPORTER PERMEASE PROTEIN DOMAIN-CONTAINING PROTEIN"/>
    <property type="match status" value="1"/>
</dbReference>
<dbReference type="AlphaFoldDB" id="A0A0P6Y9Z6"/>
<feature type="domain" description="MacB-like periplasmic core" evidence="8">
    <location>
        <begin position="23"/>
        <end position="222"/>
    </location>
</feature>
<feature type="transmembrane region" description="Helical" evidence="6">
    <location>
        <begin position="728"/>
        <end position="748"/>
    </location>
</feature>
<evidence type="ECO:0000256" key="6">
    <source>
        <dbReference type="SAM" id="Phobius"/>
    </source>
</evidence>
<feature type="transmembrane region" description="Helical" evidence="6">
    <location>
        <begin position="309"/>
        <end position="335"/>
    </location>
</feature>
<evidence type="ECO:0008006" key="11">
    <source>
        <dbReference type="Google" id="ProtNLM"/>
    </source>
</evidence>
<keyword evidence="3 6" id="KW-0812">Transmembrane</keyword>
<feature type="transmembrane region" description="Helical" evidence="6">
    <location>
        <begin position="490"/>
        <end position="510"/>
    </location>
</feature>
<dbReference type="PANTHER" id="PTHR30572">
    <property type="entry name" value="MEMBRANE COMPONENT OF TRANSPORTER-RELATED"/>
    <property type="match status" value="1"/>
</dbReference>
<feature type="transmembrane region" description="Helical" evidence="6">
    <location>
        <begin position="822"/>
        <end position="841"/>
    </location>
</feature>
<dbReference type="Proteomes" id="UP000050502">
    <property type="component" value="Unassembled WGS sequence"/>
</dbReference>
<dbReference type="GO" id="GO:0022857">
    <property type="term" value="F:transmembrane transporter activity"/>
    <property type="evidence" value="ECO:0007669"/>
    <property type="project" value="TreeGrafter"/>
</dbReference>
<evidence type="ECO:0000256" key="5">
    <source>
        <dbReference type="ARBA" id="ARBA00023136"/>
    </source>
</evidence>
<feature type="domain" description="ABC3 transporter permease C-terminal" evidence="7">
    <location>
        <begin position="731"/>
        <end position="845"/>
    </location>
</feature>
<keyword evidence="5 6" id="KW-0472">Membrane</keyword>
<feature type="transmembrane region" description="Helical" evidence="6">
    <location>
        <begin position="769"/>
        <end position="802"/>
    </location>
</feature>
<gene>
    <name evidence="9" type="ORF">SE16_07180</name>
</gene>
<sequence>MNERMAWQWRYSLRALWRRRWLSVLAVVGIALGVAVVVAVDLANASAARAFTLSTESITGRATHHIVGGPAGLDERLYTRLRTDLGERLIAPVVEGYVRVDEFGAAPMRLLGVDPFAEAPFRPYLATSPDVPPDLLVPLLQGKPAVVLSREMAQRAGIGLGDTVHLRYGTERFSVQVVGLLDPADAFTRRALDGVLLTDVGVAQRLLGMTGRLSRIDLIAPEDDPAGAARLERIRAVLPPDALLTTAARQAQSVRQLSAAFELNLTALSLLALVVGMFLIYNTMTFSVVQRRPVLGTLRALGVTREGIFALIAGEALLLGLVGSLLGVLFGVLLARELVRLVTQTINDLYFVVSVREVAVPPTVLLKGMALGVVATLAATALPAYEAATTPPAGTMRRSNIERRARRVAPRLAGVGVVLFALSWGLLQWPSRALVPAFVGVFGVVLGFAAFTPMLVLVMARVGSPLLGRLLGPVGRIAPRTIANALSRTGLAIAALMVAVSVSIGVALMVDAFRLTVERWLDSTLRADVYISAPALAGNRADAPLDPALGERIAAVEGVAVVEAARNVRIESADLGPLLLVAVEWKRPRDPALFICRAGSVDDVAAAVRAGAVIVSEPFAYRHGVTCGDTLALRTQRGEERLPIVGVFYDYSADQGVVLMDLTQYRARWDDPWVSSFSLYTTPDADVAAVAARVQAALAGEEVLVRTNRTLREAALAVFDRTFAITRALQLLAVVVAFIGVLSALMALQIERTRELATLRAIGLTPRQLWRLTVLETGLMGALAGVLSWPTGITLAAILVFIINKRSFGWTIQFTLSTTALWQAFGVAVLAAIVAGVYPAWRLMQLRLATAIRND</sequence>
<organism evidence="9 10">
    <name type="scientific">Ardenticatena maritima</name>
    <dbReference type="NCBI Taxonomy" id="872965"/>
    <lineage>
        <taxon>Bacteria</taxon>
        <taxon>Bacillati</taxon>
        <taxon>Chloroflexota</taxon>
        <taxon>Ardenticatenia</taxon>
        <taxon>Ardenticatenales</taxon>
        <taxon>Ardenticatenaceae</taxon>
        <taxon>Ardenticatena</taxon>
    </lineage>
</organism>